<dbReference type="EMBL" id="CP025491">
    <property type="protein sequence ID" value="AUH72193.1"/>
    <property type="molecule type" value="Genomic_DNA"/>
</dbReference>
<evidence type="ECO:0008006" key="3">
    <source>
        <dbReference type="Google" id="ProtNLM"/>
    </source>
</evidence>
<proteinExistence type="predicted"/>
<keyword evidence="2" id="KW-1185">Reference proteome</keyword>
<dbReference type="SUPFAM" id="SSF52309">
    <property type="entry name" value="N-(deoxy)ribosyltransferase-like"/>
    <property type="match status" value="1"/>
</dbReference>
<accession>A0A2H5FKX8</accession>
<organism evidence="1 2">
    <name type="scientific">Legionella sainthelensi</name>
    <dbReference type="NCBI Taxonomy" id="28087"/>
    <lineage>
        <taxon>Bacteria</taxon>
        <taxon>Pseudomonadati</taxon>
        <taxon>Pseudomonadota</taxon>
        <taxon>Gammaproteobacteria</taxon>
        <taxon>Legionellales</taxon>
        <taxon>Legionellaceae</taxon>
        <taxon>Legionella</taxon>
    </lineage>
</organism>
<dbReference type="AlphaFoldDB" id="A0A2H5FKX8"/>
<evidence type="ECO:0000313" key="1">
    <source>
        <dbReference type="EMBL" id="AUH72193.1"/>
    </source>
</evidence>
<name>A0A2H5FKX8_9GAMM</name>
<protein>
    <recommendedName>
        <fullName evidence="3">Nucleoside 2-deoxyribosyltransferase</fullName>
    </recommendedName>
</protein>
<reference evidence="1 2" key="1">
    <citation type="submission" date="2017-12" db="EMBL/GenBank/DDBJ databases">
        <title>Legionella sainthelensi LA01-117, whole genome sequence of a clinical isolate from New Zealand.</title>
        <authorList>
            <person name="Cree S.L."/>
            <person name="Slow S."/>
            <person name="Kennedy M.A."/>
            <person name="Murdoch D.R."/>
            <person name="Biggs P.J."/>
            <person name="Anderson T."/>
        </authorList>
    </citation>
    <scope>NUCLEOTIDE SEQUENCE [LARGE SCALE GENOMIC DNA]</scope>
    <source>
        <strain evidence="1 2">LA01-117</strain>
    </source>
</reference>
<sequence length="225" mass="26324">MDIMAEAETILSIIHDLTGEKPGEYVPFKDILFQYELKGNEFFFEEKNIQYLLGDCLTKELQYIEEKNTSGNRKYKITPKGYVHIHNLLTDITESNTGFCAMWFNAELKEVWDKAIKKAIEESNYRAIRIDEEHFNDDINSKMIILINSCKFVIADFTGNRGGVYFEAGYAHGLKKPVIYTCEKNYFSQKKPHFDIEHYNFILWNDKELDVFKNTLQARIVTTVV</sequence>
<evidence type="ECO:0000313" key="2">
    <source>
        <dbReference type="Proteomes" id="UP000234343"/>
    </source>
</evidence>
<gene>
    <name evidence="1" type="ORF">CAB17_09050</name>
</gene>
<dbReference type="Gene3D" id="3.40.50.450">
    <property type="match status" value="1"/>
</dbReference>
<dbReference type="KEGG" id="lsh:CAB17_09050"/>
<dbReference type="Proteomes" id="UP000234343">
    <property type="component" value="Chromosome"/>
</dbReference>